<sequence length="111" mass="12303">MLPLGDEPDATALLAAVRRQAFLALNFRLRFSTDIAFIDGILNWVTWPSNGNQQSPSAGFKCVSGEGRVIASYFTRSKYIYELCFFIGFTLASPLEANPYPQFKPSTEISA</sequence>
<dbReference type="Proteomes" id="UP001220256">
    <property type="component" value="Unassembled WGS sequence"/>
</dbReference>
<protein>
    <submittedName>
        <fullName evidence="1">Uncharacterized protein</fullName>
    </submittedName>
</protein>
<gene>
    <name evidence="1" type="ORF">N7505_007726</name>
</gene>
<evidence type="ECO:0000313" key="1">
    <source>
        <dbReference type="EMBL" id="KAJ5264933.1"/>
    </source>
</evidence>
<reference evidence="1 2" key="1">
    <citation type="journal article" date="2023" name="IMA Fungus">
        <title>Comparative genomic study of the Penicillium genus elucidates a diverse pangenome and 15 lateral gene transfer events.</title>
        <authorList>
            <person name="Petersen C."/>
            <person name="Sorensen T."/>
            <person name="Nielsen M.R."/>
            <person name="Sondergaard T.E."/>
            <person name="Sorensen J.L."/>
            <person name="Fitzpatrick D.A."/>
            <person name="Frisvad J.C."/>
            <person name="Nielsen K.L."/>
        </authorList>
    </citation>
    <scope>NUCLEOTIDE SEQUENCE [LARGE SCALE GENOMIC DNA]</scope>
    <source>
        <strain evidence="1 2">IBT 3361</strain>
    </source>
</reference>
<accession>A0ABQ8WE78</accession>
<dbReference type="EMBL" id="JAPVEB010000004">
    <property type="protein sequence ID" value="KAJ5264933.1"/>
    <property type="molecule type" value="Genomic_DNA"/>
</dbReference>
<proteinExistence type="predicted"/>
<keyword evidence="2" id="KW-1185">Reference proteome</keyword>
<evidence type="ECO:0000313" key="2">
    <source>
        <dbReference type="Proteomes" id="UP001220256"/>
    </source>
</evidence>
<comment type="caution">
    <text evidence="1">The sequence shown here is derived from an EMBL/GenBank/DDBJ whole genome shotgun (WGS) entry which is preliminary data.</text>
</comment>
<organism evidence="1 2">
    <name type="scientific">Penicillium chrysogenum</name>
    <name type="common">Penicillium notatum</name>
    <dbReference type="NCBI Taxonomy" id="5076"/>
    <lineage>
        <taxon>Eukaryota</taxon>
        <taxon>Fungi</taxon>
        <taxon>Dikarya</taxon>
        <taxon>Ascomycota</taxon>
        <taxon>Pezizomycotina</taxon>
        <taxon>Eurotiomycetes</taxon>
        <taxon>Eurotiomycetidae</taxon>
        <taxon>Eurotiales</taxon>
        <taxon>Aspergillaceae</taxon>
        <taxon>Penicillium</taxon>
        <taxon>Penicillium chrysogenum species complex</taxon>
    </lineage>
</organism>
<name>A0ABQ8WE78_PENCH</name>